<dbReference type="Proteomes" id="UP000694409">
    <property type="component" value="Unassembled WGS sequence"/>
</dbReference>
<sequence length="282" mass="31671">MRMFRRNLSFNCWNVVSSFPEPVVGALEGMNVNLTCVFTDDQRARAGEVTVYWKRGNGNSVENHNAVTTWDKDAQIGNSIITLRNITVGDSDKFTCLVGVGWSLDYKYIQLRVGNWERNDTGIIITPTTADVDMWDGPPLRVNCSSTTQDSCGTIYSVTWWKWNSAGLWDKPKGRSNAWVTDQGGMGWYNETQPRLGESESEGKYICIVVCGMQSSYGEREVKGRAHLGQGMRPSHGVYRAVAGSPVILMCKLDLGMTFSEFGWWFGEVIFSKQLNTRGKRD</sequence>
<dbReference type="AlphaFoldDB" id="A0A8C9NJ39"/>
<reference evidence="3" key="2">
    <citation type="submission" date="2025-09" db="UniProtKB">
        <authorList>
            <consortium name="Ensembl"/>
        </authorList>
    </citation>
    <scope>IDENTIFICATION</scope>
</reference>
<evidence type="ECO:0000313" key="3">
    <source>
        <dbReference type="Ensembl" id="ENSSCAP00000020647.1"/>
    </source>
</evidence>
<keyword evidence="1" id="KW-0393">Immunoglobulin domain</keyword>
<proteinExistence type="predicted"/>
<reference evidence="3" key="1">
    <citation type="submission" date="2025-08" db="UniProtKB">
        <authorList>
            <consortium name="Ensembl"/>
        </authorList>
    </citation>
    <scope>IDENTIFICATION</scope>
</reference>
<dbReference type="Gene3D" id="2.60.40.10">
    <property type="entry name" value="Immunoglobulins"/>
    <property type="match status" value="1"/>
</dbReference>
<dbReference type="InterPro" id="IPR003599">
    <property type="entry name" value="Ig_sub"/>
</dbReference>
<dbReference type="SUPFAM" id="SSF48726">
    <property type="entry name" value="Immunoglobulin"/>
    <property type="match status" value="1"/>
</dbReference>
<dbReference type="Pfam" id="PF00047">
    <property type="entry name" value="ig"/>
    <property type="match status" value="1"/>
</dbReference>
<dbReference type="SMART" id="SM00409">
    <property type="entry name" value="IG"/>
    <property type="match status" value="1"/>
</dbReference>
<dbReference type="InterPro" id="IPR007110">
    <property type="entry name" value="Ig-like_dom"/>
</dbReference>
<evidence type="ECO:0000256" key="1">
    <source>
        <dbReference type="ARBA" id="ARBA00023319"/>
    </source>
</evidence>
<dbReference type="InterPro" id="IPR013151">
    <property type="entry name" value="Immunoglobulin_dom"/>
</dbReference>
<accession>A0A8C9NJ39</accession>
<dbReference type="InterPro" id="IPR013783">
    <property type="entry name" value="Ig-like_fold"/>
</dbReference>
<dbReference type="Ensembl" id="ENSSCAT00000023049.1">
    <property type="protein sequence ID" value="ENSSCAP00000020647.1"/>
    <property type="gene ID" value="ENSSCAG00000014882.1"/>
</dbReference>
<dbReference type="InterPro" id="IPR036179">
    <property type="entry name" value="Ig-like_dom_sf"/>
</dbReference>
<protein>
    <recommendedName>
        <fullName evidence="2">Ig-like domain-containing protein</fullName>
    </recommendedName>
</protein>
<evidence type="ECO:0000259" key="2">
    <source>
        <dbReference type="PROSITE" id="PS50835"/>
    </source>
</evidence>
<keyword evidence="4" id="KW-1185">Reference proteome</keyword>
<evidence type="ECO:0000313" key="4">
    <source>
        <dbReference type="Proteomes" id="UP000694409"/>
    </source>
</evidence>
<name>A0A8C9NJ39_SERCA</name>
<dbReference type="GeneTree" id="ENSGT00960000192166"/>
<dbReference type="PROSITE" id="PS50835">
    <property type="entry name" value="IG_LIKE"/>
    <property type="match status" value="1"/>
</dbReference>
<organism evidence="3 4">
    <name type="scientific">Serinus canaria</name>
    <name type="common">Island canary</name>
    <name type="synonym">Fringilla canaria</name>
    <dbReference type="NCBI Taxonomy" id="9135"/>
    <lineage>
        <taxon>Eukaryota</taxon>
        <taxon>Metazoa</taxon>
        <taxon>Chordata</taxon>
        <taxon>Craniata</taxon>
        <taxon>Vertebrata</taxon>
        <taxon>Euteleostomi</taxon>
        <taxon>Archelosauria</taxon>
        <taxon>Archosauria</taxon>
        <taxon>Dinosauria</taxon>
        <taxon>Saurischia</taxon>
        <taxon>Theropoda</taxon>
        <taxon>Coelurosauria</taxon>
        <taxon>Aves</taxon>
        <taxon>Neognathae</taxon>
        <taxon>Neoaves</taxon>
        <taxon>Telluraves</taxon>
        <taxon>Australaves</taxon>
        <taxon>Passeriformes</taxon>
        <taxon>Passeroidea</taxon>
        <taxon>Fringillidae</taxon>
        <taxon>Carduelinae</taxon>
        <taxon>Serinus</taxon>
    </lineage>
</organism>
<feature type="domain" description="Ig-like" evidence="2">
    <location>
        <begin position="28"/>
        <end position="98"/>
    </location>
</feature>